<feature type="compositionally biased region" description="Basic and acidic residues" evidence="5">
    <location>
        <begin position="982"/>
        <end position="991"/>
    </location>
</feature>
<dbReference type="SMART" id="SM00336">
    <property type="entry name" value="BBOX"/>
    <property type="match status" value="2"/>
</dbReference>
<feature type="domain" description="Tudor" evidence="8">
    <location>
        <begin position="522"/>
        <end position="665"/>
    </location>
</feature>
<dbReference type="SMART" id="SM00333">
    <property type="entry name" value="TUDOR"/>
    <property type="match status" value="5"/>
</dbReference>
<reference evidence="9" key="1">
    <citation type="submission" date="2022-11" db="UniProtKB">
        <authorList>
            <consortium name="EnsemblMetazoa"/>
        </authorList>
    </citation>
    <scope>IDENTIFICATION</scope>
</reference>
<dbReference type="InterPro" id="IPR027370">
    <property type="entry name" value="Znf-RING_euk"/>
</dbReference>
<proteinExistence type="predicted"/>
<feature type="compositionally biased region" description="Polar residues" evidence="5">
    <location>
        <begin position="992"/>
        <end position="1028"/>
    </location>
</feature>
<dbReference type="FunFam" id="2.30.30.140:FF:000018">
    <property type="entry name" value="Serine/threonine-protein kinase 31"/>
    <property type="match status" value="3"/>
</dbReference>
<dbReference type="OrthoDB" id="5800423at2759"/>
<dbReference type="SUPFAM" id="SSF63748">
    <property type="entry name" value="Tudor/PWWP/MBT"/>
    <property type="match status" value="6"/>
</dbReference>
<dbReference type="Gene3D" id="2.40.50.90">
    <property type="match status" value="5"/>
</dbReference>
<dbReference type="InterPro" id="IPR017907">
    <property type="entry name" value="Znf_RING_CS"/>
</dbReference>
<keyword evidence="1" id="KW-0479">Metal-binding</keyword>
<feature type="region of interest" description="Disordered" evidence="5">
    <location>
        <begin position="551"/>
        <end position="633"/>
    </location>
</feature>
<dbReference type="Proteomes" id="UP000887568">
    <property type="component" value="Unplaced"/>
</dbReference>
<evidence type="ECO:0000313" key="10">
    <source>
        <dbReference type="Proteomes" id="UP000887568"/>
    </source>
</evidence>
<evidence type="ECO:0000313" key="9">
    <source>
        <dbReference type="EnsemblMetazoa" id="XP_038076568.1"/>
    </source>
</evidence>
<dbReference type="CDD" id="cd19757">
    <property type="entry name" value="Bbox1"/>
    <property type="match status" value="1"/>
</dbReference>
<dbReference type="Gene3D" id="3.30.160.60">
    <property type="entry name" value="Classic Zinc Finger"/>
    <property type="match status" value="1"/>
</dbReference>
<dbReference type="RefSeq" id="XP_038076568.1">
    <property type="nucleotide sequence ID" value="XM_038220640.1"/>
</dbReference>
<feature type="compositionally biased region" description="Polar residues" evidence="5">
    <location>
        <begin position="575"/>
        <end position="587"/>
    </location>
</feature>
<dbReference type="EnsemblMetazoa" id="XM_038220640.1">
    <property type="protein sequence ID" value="XP_038076568.1"/>
    <property type="gene ID" value="LOC119744609"/>
</dbReference>
<dbReference type="PROSITE" id="PS50089">
    <property type="entry name" value="ZF_RING_2"/>
    <property type="match status" value="1"/>
</dbReference>
<evidence type="ECO:0000259" key="6">
    <source>
        <dbReference type="PROSITE" id="PS50089"/>
    </source>
</evidence>
<dbReference type="Pfam" id="PF00567">
    <property type="entry name" value="TUDOR"/>
    <property type="match status" value="6"/>
</dbReference>
<dbReference type="InterPro" id="IPR001841">
    <property type="entry name" value="Znf_RING"/>
</dbReference>
<dbReference type="GO" id="GO:0008270">
    <property type="term" value="F:zinc ion binding"/>
    <property type="evidence" value="ECO:0007669"/>
    <property type="project" value="UniProtKB-KW"/>
</dbReference>
<feature type="domain" description="Tudor" evidence="8">
    <location>
        <begin position="1363"/>
        <end position="1421"/>
    </location>
</feature>
<dbReference type="GeneID" id="119744609"/>
<evidence type="ECO:0000259" key="8">
    <source>
        <dbReference type="PROSITE" id="PS50304"/>
    </source>
</evidence>
<dbReference type="Pfam" id="PF00643">
    <property type="entry name" value="zf-B_box"/>
    <property type="match status" value="1"/>
</dbReference>
<keyword evidence="3" id="KW-0862">Zinc</keyword>
<evidence type="ECO:0000256" key="1">
    <source>
        <dbReference type="ARBA" id="ARBA00022723"/>
    </source>
</evidence>
<dbReference type="SMART" id="SM00184">
    <property type="entry name" value="RING"/>
    <property type="match status" value="1"/>
</dbReference>
<keyword evidence="2 4" id="KW-0863">Zinc-finger</keyword>
<dbReference type="InterPro" id="IPR002999">
    <property type="entry name" value="Tudor"/>
</dbReference>
<name>A0A914BJV4_PATMI</name>
<feature type="domain" description="Tudor" evidence="8">
    <location>
        <begin position="1080"/>
        <end position="1139"/>
    </location>
</feature>
<organism evidence="9 10">
    <name type="scientific">Patiria miniata</name>
    <name type="common">Bat star</name>
    <name type="synonym">Asterina miniata</name>
    <dbReference type="NCBI Taxonomy" id="46514"/>
    <lineage>
        <taxon>Eukaryota</taxon>
        <taxon>Metazoa</taxon>
        <taxon>Echinodermata</taxon>
        <taxon>Eleutherozoa</taxon>
        <taxon>Asterozoa</taxon>
        <taxon>Asteroidea</taxon>
        <taxon>Valvatacea</taxon>
        <taxon>Valvatida</taxon>
        <taxon>Asterinidae</taxon>
        <taxon>Patiria</taxon>
    </lineage>
</organism>
<feature type="domain" description="B box-type" evidence="7">
    <location>
        <begin position="176"/>
        <end position="213"/>
    </location>
</feature>
<dbReference type="PROSITE" id="PS00518">
    <property type="entry name" value="ZF_RING_1"/>
    <property type="match status" value="1"/>
</dbReference>
<accession>A0A914BJV4</accession>
<feature type="region of interest" description="Disordered" evidence="5">
    <location>
        <begin position="1235"/>
        <end position="1284"/>
    </location>
</feature>
<dbReference type="PANTHER" id="PTHR16442:SF1">
    <property type="entry name" value="RING FINGER PROTEIN 17"/>
    <property type="match status" value="1"/>
</dbReference>
<feature type="domain" description="B box-type" evidence="7">
    <location>
        <begin position="120"/>
        <end position="167"/>
    </location>
</feature>
<feature type="compositionally biased region" description="Basic and acidic residues" evidence="5">
    <location>
        <begin position="616"/>
        <end position="633"/>
    </location>
</feature>
<protein>
    <submittedName>
        <fullName evidence="9">Uncharacterized protein</fullName>
    </submittedName>
</protein>
<evidence type="ECO:0000259" key="7">
    <source>
        <dbReference type="PROSITE" id="PS50119"/>
    </source>
</evidence>
<dbReference type="CDD" id="cd19756">
    <property type="entry name" value="Bbox2"/>
    <property type="match status" value="1"/>
</dbReference>
<dbReference type="InterPro" id="IPR013083">
    <property type="entry name" value="Znf_RING/FYVE/PHD"/>
</dbReference>
<evidence type="ECO:0000256" key="2">
    <source>
        <dbReference type="ARBA" id="ARBA00022771"/>
    </source>
</evidence>
<dbReference type="Gene3D" id="2.30.30.140">
    <property type="match status" value="5"/>
</dbReference>
<feature type="domain" description="Tudor" evidence="8">
    <location>
        <begin position="826"/>
        <end position="885"/>
    </location>
</feature>
<evidence type="ECO:0000256" key="3">
    <source>
        <dbReference type="ARBA" id="ARBA00022833"/>
    </source>
</evidence>
<feature type="compositionally biased region" description="Polar residues" evidence="5">
    <location>
        <begin position="1274"/>
        <end position="1284"/>
    </location>
</feature>
<dbReference type="OMA" id="ARVHYPL"/>
<feature type="domain" description="RING-type" evidence="6">
    <location>
        <begin position="11"/>
        <end position="63"/>
    </location>
</feature>
<dbReference type="SUPFAM" id="SSF57845">
    <property type="entry name" value="B-box zinc-binding domain"/>
    <property type="match status" value="1"/>
</dbReference>
<evidence type="ECO:0000256" key="5">
    <source>
        <dbReference type="SAM" id="MobiDB-lite"/>
    </source>
</evidence>
<dbReference type="SUPFAM" id="SSF57850">
    <property type="entry name" value="RING/U-box"/>
    <property type="match status" value="1"/>
</dbReference>
<feature type="region of interest" description="Disordered" evidence="5">
    <location>
        <begin position="1493"/>
        <end position="1515"/>
    </location>
</feature>
<dbReference type="PANTHER" id="PTHR16442">
    <property type="entry name" value="RING FINGER PROTEIN 17"/>
    <property type="match status" value="1"/>
</dbReference>
<dbReference type="CDD" id="cd20379">
    <property type="entry name" value="Tudor_dTUD-like"/>
    <property type="match status" value="1"/>
</dbReference>
<dbReference type="PROSITE" id="PS50119">
    <property type="entry name" value="ZF_BBOX"/>
    <property type="match status" value="2"/>
</dbReference>
<sequence>MQEAKAGGGTCPHCFRSFKGAQGPAHERFLQPLLLRCGHTFCQGCISKQVKVLKTSIACPTCQVLTPMPLGEASMKQLPANYYSLGLATWSTKQVMDMLDQKVETQPSSKLKYEGVQLEGDRELCSSCHRILASSKCQQCDNMYCETCFIRVHRGSRALQTHPAVPLNISKIRRGCKEHEDREFEFFCQEDEVPICALCALMGNHKGHDIIQLSDQDKESFKELKPAFEIAKKVLKHQYYAMQVAKNTKRDVRKELSDVSDVIKASFARLHAVLQIREHALVEQAVGIAAQQTQYLDAMLTSVDGNISILESAMIDAMSSLDDGATIPPNITKLVHTLRSSQALPSHVVIPKTERPQPLSSFTYSSDAVSSLMMFGAVKICKDPRLELKTDSDLPENWEAPEISEDVLNNSAIHNYKKKKEQNKAASPRIVGKAVNAAVQSRLAETNQQSATSKGNSKLVRSSVAARNTNVFGRELVRVTHIRNPCCFYIQRESDQSQLSSMMVRINKDCKSTKQSNRLPEDLSIDTLCCCLYDADKTWYRVRIKSVTYPDPEVTLPFPTPPMSPKQTPEESSEDTAQGNEEVGENQSEVKSEVDSEAGSETNSEISQDVLFETKPTVKPDGKPDVKPKTKPNEPRVDVLYVDYGNSETVPLSKLCRIKQKHGNLPDLAVCCSLTDIVPTRKSGRWSLEAVHSFAKMVGDKPVYMSVLGHSGATLYVDLHKPPLLEVENDMPISLRDALVFLELACFVSPDSVPEATPSRGPPLKFISADLPVQGEEILVTVSHFQDPQCFCVQEIGADCEYLLKMMKDLQEAYNKNLDDRWNILCPKKGAICVAHFTEDRQWSRAEIVDLPGNQEVDVLYVDYGNYERIHVSNLRKISKKFLKLCVQALPCSLVDIGPKDPEKGWTAKENEGFGNIVLTKALRATVKGIESGRLSIILVEDRQDREININALMVQKGFAQSTGPGSVSAAIIFDIPHSDFSDDETVKNEETPSSDSGTETQTSAPKTNGASQPYSITSPARPQLTPKLSSQYTSVHVSHVESPACFYIQLSTAGKDGLDSLLETMTLTHQQLESAEDIVWQEGDMCAALLVREGAWCRGRIKTVLPDENAVILFTDYGNTEVVSFTNIRPLSTKFQKDPPFAIQCHLADVMPGGDKQKWTRTACEFLAATLSDLECVIVKKGDLQNGSLPIDLLYERSIQEKLEQQTTEDFGSIAQLLILKGLALPVRRGLTKATAKPPVPHQLPANVSSSHPPASDSPLSTPTTKSHDKPSQHASGSPQGLSAQLRVSQFDSAEDEAGDEFPRYLLPPLPTSGRMDLVITFVSPDGLISGLAAGEVGTFRDVMERLQAANAIAQSVPTASELHEGQAVCAQFQEDGLWYRARIIRLHADTVEVHYVDFGNSETVPLTSIHLKPFMLDMPQQSRDCILIGLKPKSSPSWPATTIQFLLESLVEQACTALIQSLCKKGEPLKVDLLLPGGQSINNILVAQGMADNEDNDDGSEPRYPSKGMEQSRDVTMGTANGRTVSPEVEVAMAGLEVEYKAMRLPAKGSLLAVSVTHINQPDMIYIQPWADPPDGDDPIQLETYHQLVELQRMSADLNKMAASLPSVTDPQPGLCCCTLYQVNQQWFRTIILQVKTAEKLCEVQFVDYGTSEWVPTEGLRQIPEKFTTLPMQARQCKLVGLKPPSPSATNEGATLPDSDWPMASVDKLLELVSNRKLVASIQYEAAIPGIFLHEVAEVPDQSMMSMPQVGRLIHLALIDAGLAQLNQACSSEEKIKE</sequence>
<dbReference type="InterPro" id="IPR035437">
    <property type="entry name" value="SNase_OB-fold_sf"/>
</dbReference>
<dbReference type="Gene3D" id="3.30.40.10">
    <property type="entry name" value="Zinc/RING finger domain, C3HC4 (zinc finger)"/>
    <property type="match status" value="1"/>
</dbReference>
<feature type="region of interest" description="Disordered" evidence="5">
    <location>
        <begin position="982"/>
        <end position="1028"/>
    </location>
</feature>
<feature type="domain" description="Tudor" evidence="8">
    <location>
        <begin position="1612"/>
        <end position="1672"/>
    </location>
</feature>
<keyword evidence="10" id="KW-1185">Reference proteome</keyword>
<evidence type="ECO:0000256" key="4">
    <source>
        <dbReference type="PROSITE-ProRule" id="PRU00024"/>
    </source>
</evidence>
<dbReference type="PROSITE" id="PS50304">
    <property type="entry name" value="TUDOR"/>
    <property type="match status" value="5"/>
</dbReference>
<dbReference type="InterPro" id="IPR000315">
    <property type="entry name" value="Znf_B-box"/>
</dbReference>
<feature type="compositionally biased region" description="Polar residues" evidence="5">
    <location>
        <begin position="1247"/>
        <end position="1266"/>
    </location>
</feature>
<dbReference type="Pfam" id="PF13445">
    <property type="entry name" value="zf-RING_UBOX"/>
    <property type="match status" value="1"/>
</dbReference>